<proteinExistence type="predicted"/>
<evidence type="ECO:0000256" key="1">
    <source>
        <dbReference type="SAM" id="MobiDB-lite"/>
    </source>
</evidence>
<accession>A0A6J7WK34</accession>
<protein>
    <submittedName>
        <fullName evidence="2">Uncharacterized protein</fullName>
    </submittedName>
</protein>
<name>A0A6J7WK34_9CAUD</name>
<reference evidence="2" key="1">
    <citation type="submission" date="2020-05" db="EMBL/GenBank/DDBJ databases">
        <authorList>
            <person name="Chiriac C."/>
            <person name="Salcher M."/>
            <person name="Ghai R."/>
            <person name="Kavagutti S V."/>
        </authorList>
    </citation>
    <scope>NUCLEOTIDE SEQUENCE</scope>
</reference>
<sequence length="162" mass="17392">MATQTRDVPGKYQAAMTQMMTPASEVAKCPMPTQDVVLNLKNRAKAITTAAYGPENPALPNTAYWKKKADTWDVSIEDAKKSLCGNCAAFNVQDSIKQCIAKGIGNEADPWGTIALADLGYCEIFDFKCAASRTCDAWVVGGPNDGRGDGKEMDTEMQGGED</sequence>
<evidence type="ECO:0000313" key="2">
    <source>
        <dbReference type="EMBL" id="CAB5212504.1"/>
    </source>
</evidence>
<dbReference type="EMBL" id="LR798234">
    <property type="protein sequence ID" value="CAB5212504.1"/>
    <property type="molecule type" value="Genomic_DNA"/>
</dbReference>
<feature type="region of interest" description="Disordered" evidence="1">
    <location>
        <begin position="143"/>
        <end position="162"/>
    </location>
</feature>
<organism evidence="2">
    <name type="scientific">uncultured Caudovirales phage</name>
    <dbReference type="NCBI Taxonomy" id="2100421"/>
    <lineage>
        <taxon>Viruses</taxon>
        <taxon>Duplodnaviria</taxon>
        <taxon>Heunggongvirae</taxon>
        <taxon>Uroviricota</taxon>
        <taxon>Caudoviricetes</taxon>
        <taxon>Peduoviridae</taxon>
        <taxon>Maltschvirus</taxon>
        <taxon>Maltschvirus maltsch</taxon>
    </lineage>
</organism>
<gene>
    <name evidence="2" type="ORF">UFOVP189_18</name>
</gene>